<dbReference type="Gene3D" id="3.40.190.150">
    <property type="entry name" value="Bordetella uptake gene, domain 1"/>
    <property type="match status" value="1"/>
</dbReference>
<feature type="chain" id="PRO_5045059090" evidence="2">
    <location>
        <begin position="26"/>
        <end position="330"/>
    </location>
</feature>
<dbReference type="InterPro" id="IPR042100">
    <property type="entry name" value="Bug_dom1"/>
</dbReference>
<dbReference type="InterPro" id="IPR005064">
    <property type="entry name" value="BUG"/>
</dbReference>
<evidence type="ECO:0000256" key="1">
    <source>
        <dbReference type="ARBA" id="ARBA00006987"/>
    </source>
</evidence>
<comment type="caution">
    <text evidence="3">The sequence shown here is derived from an EMBL/GenBank/DDBJ whole genome shotgun (WGS) entry which is preliminary data.</text>
</comment>
<accession>A0ABU9TAK0</accession>
<dbReference type="SUPFAM" id="SSF53850">
    <property type="entry name" value="Periplasmic binding protein-like II"/>
    <property type="match status" value="1"/>
</dbReference>
<name>A0ABU9TAK0_9HYPH</name>
<dbReference type="Pfam" id="PF03401">
    <property type="entry name" value="TctC"/>
    <property type="match status" value="1"/>
</dbReference>
<dbReference type="Proteomes" id="UP001477870">
    <property type="component" value="Unassembled WGS sequence"/>
</dbReference>
<dbReference type="PANTHER" id="PTHR42928">
    <property type="entry name" value="TRICARBOXYLATE-BINDING PROTEIN"/>
    <property type="match status" value="1"/>
</dbReference>
<evidence type="ECO:0000313" key="3">
    <source>
        <dbReference type="EMBL" id="MEM5503142.1"/>
    </source>
</evidence>
<evidence type="ECO:0000256" key="2">
    <source>
        <dbReference type="SAM" id="SignalP"/>
    </source>
</evidence>
<keyword evidence="2" id="KW-0732">Signal</keyword>
<gene>
    <name evidence="3" type="ORF">WNY59_16260</name>
</gene>
<evidence type="ECO:0000313" key="4">
    <source>
        <dbReference type="Proteomes" id="UP001477870"/>
    </source>
</evidence>
<comment type="similarity">
    <text evidence="1">Belongs to the UPF0065 (bug) family.</text>
</comment>
<dbReference type="Gene3D" id="3.40.190.10">
    <property type="entry name" value="Periplasmic binding protein-like II"/>
    <property type="match status" value="1"/>
</dbReference>
<dbReference type="PANTHER" id="PTHR42928:SF3">
    <property type="entry name" value="UPF0065 PROTEIN YFLP"/>
    <property type="match status" value="1"/>
</dbReference>
<proteinExistence type="inferred from homology"/>
<reference evidence="3 4" key="1">
    <citation type="submission" date="2024-03" db="EMBL/GenBank/DDBJ databases">
        <title>Community enrichment and isolation of bacterial strains for fucoidan degradation.</title>
        <authorList>
            <person name="Sichert A."/>
        </authorList>
    </citation>
    <scope>NUCLEOTIDE SEQUENCE [LARGE SCALE GENOMIC DNA]</scope>
    <source>
        <strain evidence="3 4">AS62</strain>
    </source>
</reference>
<protein>
    <submittedName>
        <fullName evidence="3">Tripartite tricarboxylate transporter substrate-binding protein</fullName>
    </submittedName>
</protein>
<sequence length="330" mass="34946">MFKNLLTSVAIAAGLATSLTTFALAESHTMAIDKPECIAPAKPGGGFDITCRVAQAGLASMTSRPMQVTFMPGGIGAVAISLFNTTRTDDPNAIVAFSSGSLLNMATGKYGQFAEKDVKFVATAGADFGAIVVNADSEYKTLDDLMSALEADLGSIAIGAGGGVGSQDWMKGALMVKSRNLDPKAMRYVAFDGGGEAIAALLGNSIQAYTGDVGELVSYVGGDKLRILAVMSPERLEAPFDQVPTTKELGYEGAEWVILRGFYMGKNVSDEAYNAWADAFKAAYETEEFAQIQKDKGLLPLNMAGEEFQEDVLLRVERMRVIAKEAGLIE</sequence>
<dbReference type="PIRSF" id="PIRSF017082">
    <property type="entry name" value="YflP"/>
    <property type="match status" value="1"/>
</dbReference>
<organism evidence="3 4">
    <name type="scientific">Ahrensia kielensis</name>
    <dbReference type="NCBI Taxonomy" id="76980"/>
    <lineage>
        <taxon>Bacteria</taxon>
        <taxon>Pseudomonadati</taxon>
        <taxon>Pseudomonadota</taxon>
        <taxon>Alphaproteobacteria</taxon>
        <taxon>Hyphomicrobiales</taxon>
        <taxon>Ahrensiaceae</taxon>
        <taxon>Ahrensia</taxon>
    </lineage>
</organism>
<dbReference type="RefSeq" id="WP_342849326.1">
    <property type="nucleotide sequence ID" value="NZ_JBBMQO010000012.1"/>
</dbReference>
<feature type="signal peptide" evidence="2">
    <location>
        <begin position="1"/>
        <end position="25"/>
    </location>
</feature>
<keyword evidence="4" id="KW-1185">Reference proteome</keyword>
<dbReference type="CDD" id="cd07012">
    <property type="entry name" value="PBP2_Bug_TTT"/>
    <property type="match status" value="1"/>
</dbReference>
<dbReference type="EMBL" id="JBBMQO010000012">
    <property type="protein sequence ID" value="MEM5503142.1"/>
    <property type="molecule type" value="Genomic_DNA"/>
</dbReference>